<keyword evidence="1" id="KW-0472">Membrane</keyword>
<keyword evidence="1" id="KW-1133">Transmembrane helix</keyword>
<gene>
    <name evidence="2" type="ORF">H6G97_14960</name>
</gene>
<dbReference type="SUPFAM" id="SSF47781">
    <property type="entry name" value="RuvA domain 2-like"/>
    <property type="match status" value="1"/>
</dbReference>
<dbReference type="InterPro" id="IPR001646">
    <property type="entry name" value="5peptide_repeat"/>
</dbReference>
<name>A0ABR8DRI0_9NOSO</name>
<dbReference type="Pfam" id="PF13576">
    <property type="entry name" value="Pentapeptide_3"/>
    <property type="match status" value="2"/>
</dbReference>
<reference evidence="2 3" key="1">
    <citation type="journal article" date="2020" name="ISME J.">
        <title>Comparative genomics reveals insights into cyanobacterial evolution and habitat adaptation.</title>
        <authorList>
            <person name="Chen M.Y."/>
            <person name="Teng W.K."/>
            <person name="Zhao L."/>
            <person name="Hu C.X."/>
            <person name="Zhou Y.K."/>
            <person name="Han B.P."/>
            <person name="Song L.R."/>
            <person name="Shu W.S."/>
        </authorList>
    </citation>
    <scope>NUCLEOTIDE SEQUENCE [LARGE SCALE GENOMIC DNA]</scope>
    <source>
        <strain evidence="2 3">FACHB-838</strain>
    </source>
</reference>
<proteinExistence type="predicted"/>
<feature type="transmembrane region" description="Helical" evidence="1">
    <location>
        <begin position="752"/>
        <end position="775"/>
    </location>
</feature>
<feature type="transmembrane region" description="Helical" evidence="1">
    <location>
        <begin position="634"/>
        <end position="656"/>
    </location>
</feature>
<keyword evidence="1" id="KW-0812">Transmembrane</keyword>
<dbReference type="EMBL" id="JACJSI010000025">
    <property type="protein sequence ID" value="MBD2530805.1"/>
    <property type="molecule type" value="Genomic_DNA"/>
</dbReference>
<feature type="transmembrane region" description="Helical" evidence="1">
    <location>
        <begin position="609"/>
        <end position="627"/>
    </location>
</feature>
<dbReference type="Proteomes" id="UP000623440">
    <property type="component" value="Unassembled WGS sequence"/>
</dbReference>
<dbReference type="InterPro" id="IPR010994">
    <property type="entry name" value="RuvA_2-like"/>
</dbReference>
<accession>A0ABR8DRI0</accession>
<evidence type="ECO:0000313" key="2">
    <source>
        <dbReference type="EMBL" id="MBD2530805.1"/>
    </source>
</evidence>
<organism evidence="2 3">
    <name type="scientific">Nostoc flagelliforme FACHB-838</name>
    <dbReference type="NCBI Taxonomy" id="2692904"/>
    <lineage>
        <taxon>Bacteria</taxon>
        <taxon>Bacillati</taxon>
        <taxon>Cyanobacteriota</taxon>
        <taxon>Cyanophyceae</taxon>
        <taxon>Nostocales</taxon>
        <taxon>Nostocaceae</taxon>
        <taxon>Nostoc</taxon>
    </lineage>
</organism>
<feature type="transmembrane region" description="Helical" evidence="1">
    <location>
        <begin position="546"/>
        <end position="562"/>
    </location>
</feature>
<evidence type="ECO:0000313" key="3">
    <source>
        <dbReference type="Proteomes" id="UP000623440"/>
    </source>
</evidence>
<dbReference type="Gene3D" id="2.160.20.80">
    <property type="entry name" value="E3 ubiquitin-protein ligase SopA"/>
    <property type="match status" value="1"/>
</dbReference>
<feature type="transmembrane region" description="Helical" evidence="1">
    <location>
        <begin position="569"/>
        <end position="589"/>
    </location>
</feature>
<comment type="caution">
    <text evidence="2">The sequence shown here is derived from an EMBL/GenBank/DDBJ whole genome shotgun (WGS) entry which is preliminary data.</text>
</comment>
<keyword evidence="3" id="KW-1185">Reference proteome</keyword>
<evidence type="ECO:0000256" key="1">
    <source>
        <dbReference type="SAM" id="Phobius"/>
    </source>
</evidence>
<protein>
    <submittedName>
        <fullName evidence="2">Pentapeptide repeat-containing protein</fullName>
    </submittedName>
</protein>
<sequence length="776" mass="88456">MHNLSLKHRYIQRLNAKIPKKLSLRTSALSFSARRFAIAFLCVLLLLLPLPAWAAQTQPERTPLTLELLQERLRTPTLREGNLTVDLQKMVIDLRPDNTSFRDTFYQLLRKELGAKPLGLDLSYALILGDFVGSDLGLRTPLYAQAMSGDKPRGVFAPIFTATEQEELERLRLVCLDSLPISATGSTFALPKSKDCRSLLGTESTPSSEITVFRGVLTLVQTRFNGEIKFSNTFFLQSVNAQGATFLQPTNWTETRFARPVSFTSANFQQPSDFQGSIFFEKANFKKIKFQEFTDFQGSIFEKTASFNQAIFKQLAKFSSVKWQENADFSDVRFANQVQFTKADFNQSLLLTEATFEQAVSFREAEFNQLVNLQGANILNQADFSDARFSTETCLSVPGLTFNSNQAKILGNPGQIGKMFCIPTLQGNQNILRNLGQNFRQQQQIADANELEYTKQRLRLIEFGHRLTATNINSASVASLINLGFSPTQAQAIAQRRLIKPFRNSSDLLTIADIDLEKYTQLSKDAQQLIIRNRLMVGEPLSIGEWLLQAWSWLALSILLLLSGYGTNFWLVFGVGGLAIAYFGLLFWLVDRCRRLHPVPIIPTSYETISILVSFSVLEFFSLLAIFRNAEQPWLTLGCLFIIIVPIPMALLIRLYQQGRYHDLMDVSYFTEDGTFRQLRLLIGRLPVIPRNQTFRERYMPLQSDRRWNWLNYYDFSLNNLVKLGFNDIRLRDEHLPGIISALAWYQWSLGLIYITLVLWTLSRTIPGLNLLIYLK</sequence>